<sequence>MKCPRRNWSHRKEAMEVWREMQESLRDLSEDENNQNITLEVPDPDEVMQERTRLGNNLTWIFHEEKFVEINRGHSFNCSTSGFNENPDVTMVTEEMRLKCRDKLRECAQIQMPHRTLCVGS</sequence>
<proteinExistence type="predicted"/>
<dbReference type="EMBL" id="GHES01018527">
    <property type="protein sequence ID" value="MPA49086.1"/>
    <property type="molecule type" value="Transcribed_RNA"/>
</dbReference>
<organism evidence="1">
    <name type="scientific">Davidia involucrata</name>
    <name type="common">Dove tree</name>
    <dbReference type="NCBI Taxonomy" id="16924"/>
    <lineage>
        <taxon>Eukaryota</taxon>
        <taxon>Viridiplantae</taxon>
        <taxon>Streptophyta</taxon>
        <taxon>Embryophyta</taxon>
        <taxon>Tracheophyta</taxon>
        <taxon>Spermatophyta</taxon>
        <taxon>Magnoliopsida</taxon>
        <taxon>eudicotyledons</taxon>
        <taxon>Gunneridae</taxon>
        <taxon>Pentapetalae</taxon>
        <taxon>asterids</taxon>
        <taxon>Cornales</taxon>
        <taxon>Nyssaceae</taxon>
        <taxon>Davidia</taxon>
    </lineage>
</organism>
<dbReference type="AlphaFoldDB" id="A0A5B7A064"/>
<reference evidence="1" key="1">
    <citation type="submission" date="2019-08" db="EMBL/GenBank/DDBJ databases">
        <title>Reference gene set and small RNA set construction with multiple tissues from Davidia involucrata Baill.</title>
        <authorList>
            <person name="Yang H."/>
            <person name="Zhou C."/>
            <person name="Li G."/>
            <person name="Wang J."/>
            <person name="Gao P."/>
            <person name="Wang M."/>
            <person name="Wang R."/>
            <person name="Zhao Y."/>
        </authorList>
    </citation>
    <scope>NUCLEOTIDE SEQUENCE</scope>
    <source>
        <tissue evidence="1">Mixed with DoveR01_LX</tissue>
    </source>
</reference>
<gene>
    <name evidence="1" type="ORF">Din_018527</name>
</gene>
<protein>
    <submittedName>
        <fullName evidence="1">Putative transcription factor E2FB</fullName>
    </submittedName>
</protein>
<evidence type="ECO:0000313" key="1">
    <source>
        <dbReference type="EMBL" id="MPA49086.1"/>
    </source>
</evidence>
<accession>A0A5B7A064</accession>
<name>A0A5B7A064_DAVIN</name>